<keyword evidence="3" id="KW-1185">Reference proteome</keyword>
<sequence>MHYSRAHRIWPNESTKRHRLHATVGRSKTAILSKSFNTTALPVFPVFYLFTQKSSLYKPFSLFARSSRQFSIILAGAQTLSTPISHLSSPFDSMASNEEGEETAPRGNEWEVVSLTQSAYAAAPGPKQVDPNDDDNNSSAEYVAETSQAMFMSGHFVFPPSQHENLPLEPDVNEIRNEQGGEDATPELVADEGGKSDIYEGSTKTKSASTPGSPGIQFIDEKKGNLLFIGAEFEEDAALQGLSLVDKEQSFLGTANYSSCQSEEPMDLSATTEETNVHAEPVELFYQGLDSGISNLPKSKDEDDDDTANLPCQAWWKRGAASLVAHAKDANAFWSIFIAAAVMGLVIIGQTWQQERWQVLQTKWQVVHGERIGRMFGPLSRLKDVIVGGDRRGTFIRGSAPAQL</sequence>
<dbReference type="RefSeq" id="XP_009797228.1">
    <property type="nucleotide sequence ID" value="XM_009798926.1"/>
</dbReference>
<dbReference type="PANTHER" id="PTHR34797">
    <property type="entry name" value="ATG8-INTERACTING PROTEIN 2"/>
    <property type="match status" value="1"/>
</dbReference>
<feature type="transmembrane region" description="Helical" evidence="2">
    <location>
        <begin position="332"/>
        <end position="352"/>
    </location>
</feature>
<evidence type="ECO:0000256" key="1">
    <source>
        <dbReference type="SAM" id="MobiDB-lite"/>
    </source>
</evidence>
<dbReference type="OrthoDB" id="604034at2759"/>
<proteinExistence type="predicted"/>
<dbReference type="Proteomes" id="UP000189701">
    <property type="component" value="Unplaced"/>
</dbReference>
<name>A0A1U7XZ23_NICSY</name>
<keyword evidence="2" id="KW-0812">Transmembrane</keyword>
<gene>
    <name evidence="4 5" type="primary">LOC104243688</name>
</gene>
<reference evidence="4 5" key="2">
    <citation type="submission" date="2025-04" db="UniProtKB">
        <authorList>
            <consortium name="RefSeq"/>
        </authorList>
    </citation>
    <scope>IDENTIFICATION</scope>
    <source>
        <tissue evidence="4 5">Leaf</tissue>
    </source>
</reference>
<evidence type="ECO:0000256" key="2">
    <source>
        <dbReference type="SAM" id="Phobius"/>
    </source>
</evidence>
<evidence type="ECO:0000313" key="4">
    <source>
        <dbReference type="RefSeq" id="XP_009797227.1"/>
    </source>
</evidence>
<keyword evidence="2" id="KW-1133">Transmembrane helix</keyword>
<feature type="compositionally biased region" description="Polar residues" evidence="1">
    <location>
        <begin position="202"/>
        <end position="212"/>
    </location>
</feature>
<protein>
    <submittedName>
        <fullName evidence="4 5">Uncharacterized protein LOC104243688 isoform X1</fullName>
    </submittedName>
</protein>
<evidence type="ECO:0000313" key="5">
    <source>
        <dbReference type="RefSeq" id="XP_009797228.1"/>
    </source>
</evidence>
<feature type="region of interest" description="Disordered" evidence="1">
    <location>
        <begin position="176"/>
        <end position="216"/>
    </location>
</feature>
<dbReference type="PANTHER" id="PTHR34797:SF1">
    <property type="entry name" value="ATG8-INTERACTING PROTEIN 2"/>
    <property type="match status" value="1"/>
</dbReference>
<dbReference type="STRING" id="4096.A0A1U7XZ23"/>
<dbReference type="eggNOG" id="KOG1347">
    <property type="taxonomic scope" value="Eukaryota"/>
</dbReference>
<organism evidence="3 4">
    <name type="scientific">Nicotiana sylvestris</name>
    <name type="common">Wood tobacco</name>
    <name type="synonym">South American tobacco</name>
    <dbReference type="NCBI Taxonomy" id="4096"/>
    <lineage>
        <taxon>Eukaryota</taxon>
        <taxon>Viridiplantae</taxon>
        <taxon>Streptophyta</taxon>
        <taxon>Embryophyta</taxon>
        <taxon>Tracheophyta</taxon>
        <taxon>Spermatophyta</taxon>
        <taxon>Magnoliopsida</taxon>
        <taxon>eudicotyledons</taxon>
        <taxon>Gunneridae</taxon>
        <taxon>Pentapetalae</taxon>
        <taxon>asterids</taxon>
        <taxon>lamiids</taxon>
        <taxon>Solanales</taxon>
        <taxon>Solanaceae</taxon>
        <taxon>Nicotianoideae</taxon>
        <taxon>Nicotianeae</taxon>
        <taxon>Nicotiana</taxon>
    </lineage>
</organism>
<dbReference type="RefSeq" id="XP_009797227.1">
    <property type="nucleotide sequence ID" value="XM_009798925.1"/>
</dbReference>
<dbReference type="InterPro" id="IPR040304">
    <property type="entry name" value="ATG8-IP-1/2"/>
</dbReference>
<accession>A0A1U7XZ23</accession>
<evidence type="ECO:0000313" key="3">
    <source>
        <dbReference type="Proteomes" id="UP000189701"/>
    </source>
</evidence>
<reference evidence="3" key="1">
    <citation type="journal article" date="2013" name="Genome Biol.">
        <title>Reference genomes and transcriptomes of Nicotiana sylvestris and Nicotiana tomentosiformis.</title>
        <authorList>
            <person name="Sierro N."/>
            <person name="Battey J.N."/>
            <person name="Ouadi S."/>
            <person name="Bovet L."/>
            <person name="Goepfert S."/>
            <person name="Bakaher N."/>
            <person name="Peitsch M.C."/>
            <person name="Ivanov N.V."/>
        </authorList>
    </citation>
    <scope>NUCLEOTIDE SEQUENCE [LARGE SCALE GENOMIC DNA]</scope>
</reference>
<keyword evidence="2" id="KW-0472">Membrane</keyword>
<dbReference type="AlphaFoldDB" id="A0A1U7XZ23"/>